<keyword evidence="8" id="KW-1185">Reference proteome</keyword>
<comment type="domain">
    <text evidence="4">The winged helix domain is involved in binding to DNA in the preinitiation complex.</text>
</comment>
<keyword evidence="7" id="KW-0396">Initiation factor</keyword>
<comment type="function">
    <text evidence="4">Transcription factor that plays a role in the activation of archaeal genes transcribed by RNA polymerase. Facilitates transcription initiation by enhancing TATA-box recognition by TATA-box-binding protein (Tbp), and transcription factor B (Tfb) and RNA polymerase recruitment. Not absolutely required for transcription in vitro, but particularly important in cases where Tbp or Tfb function is not optimal. It dynamically alters the nucleic acid-binding properties of RNA polymerases by stabilizing the initiation complex and destabilizing elongation complexes. Seems to translocate with the RNA polymerase following initiation and acts by binding to the non template strand of the transcription bubble in elongation complexes.</text>
</comment>
<evidence type="ECO:0000256" key="1">
    <source>
        <dbReference type="ARBA" id="ARBA00023015"/>
    </source>
</evidence>
<comment type="subunit">
    <text evidence="4">Monomer. Interaction with RNA polymerase subunits RpoF and RpoE is necessary for Tfe stimulatory transcription activity. Able to interact with Tbp and RNA polymerase in the absence of DNA promoter. Interacts both with the preinitiation and elongation complexes.</text>
</comment>
<organism evidence="7 8">
    <name type="scientific">Candidatus Mancarchaeum acidiphilum</name>
    <dbReference type="NCBI Taxonomy" id="1920749"/>
    <lineage>
        <taxon>Archaea</taxon>
        <taxon>Candidatus Micrarchaeota</taxon>
        <taxon>Candidatus Mancarchaeum</taxon>
    </lineage>
</organism>
<evidence type="ECO:0000256" key="5">
    <source>
        <dbReference type="SAM" id="MobiDB-lite"/>
    </source>
</evidence>
<dbReference type="InterPro" id="IPR016481">
    <property type="entry name" value="TF_E_archaea"/>
</dbReference>
<evidence type="ECO:0000256" key="3">
    <source>
        <dbReference type="ARBA" id="ARBA00023163"/>
    </source>
</evidence>
<name>A0A218NP42_9ARCH</name>
<keyword evidence="2 4" id="KW-0238">DNA-binding</keyword>
<dbReference type="RefSeq" id="WP_088820537.1">
    <property type="nucleotide sequence ID" value="NZ_CP019964.1"/>
</dbReference>
<dbReference type="Gene3D" id="1.10.10.10">
    <property type="entry name" value="Winged helix-like DNA-binding domain superfamily/Winged helix DNA-binding domain"/>
    <property type="match status" value="1"/>
</dbReference>
<evidence type="ECO:0000259" key="6">
    <source>
        <dbReference type="PROSITE" id="PS51344"/>
    </source>
</evidence>
<keyword evidence="3 4" id="KW-0804">Transcription</keyword>
<dbReference type="SMART" id="SM00531">
    <property type="entry name" value="TFIIE"/>
    <property type="match status" value="1"/>
</dbReference>
<proteinExistence type="inferred from homology"/>
<dbReference type="InterPro" id="IPR002853">
    <property type="entry name" value="TFIIE_asu"/>
</dbReference>
<dbReference type="SUPFAM" id="SSF46785">
    <property type="entry name" value="Winged helix' DNA-binding domain"/>
    <property type="match status" value="1"/>
</dbReference>
<keyword evidence="7" id="KW-0648">Protein biosynthesis</keyword>
<dbReference type="InterPro" id="IPR036388">
    <property type="entry name" value="WH-like_DNA-bd_sf"/>
</dbReference>
<dbReference type="InterPro" id="IPR024550">
    <property type="entry name" value="TFIIEa/SarR/Rpc3_HTH_dom"/>
</dbReference>
<feature type="region of interest" description="Disordered" evidence="5">
    <location>
        <begin position="1"/>
        <end position="21"/>
    </location>
</feature>
<dbReference type="GO" id="GO:0006367">
    <property type="term" value="P:transcription initiation at RNA polymerase II promoter"/>
    <property type="evidence" value="ECO:0007669"/>
    <property type="project" value="InterPro"/>
</dbReference>
<dbReference type="KEGG" id="marh:Mia14_0971"/>
<dbReference type="PROSITE" id="PS51344">
    <property type="entry name" value="HTH_TFE_IIE"/>
    <property type="match status" value="1"/>
</dbReference>
<gene>
    <name evidence="4" type="primary">tfe</name>
    <name evidence="7" type="ORF">Mia14_0971</name>
</gene>
<dbReference type="GO" id="GO:0003743">
    <property type="term" value="F:translation initiation factor activity"/>
    <property type="evidence" value="ECO:0007669"/>
    <property type="project" value="UniProtKB-KW"/>
</dbReference>
<dbReference type="Pfam" id="PF02002">
    <property type="entry name" value="TFIIE_alpha"/>
    <property type="match status" value="1"/>
</dbReference>
<evidence type="ECO:0000256" key="2">
    <source>
        <dbReference type="ARBA" id="ARBA00023125"/>
    </source>
</evidence>
<evidence type="ECO:0000313" key="8">
    <source>
        <dbReference type="Proteomes" id="UP000197679"/>
    </source>
</evidence>
<evidence type="ECO:0000313" key="7">
    <source>
        <dbReference type="EMBL" id="ASI14243.1"/>
    </source>
</evidence>
<dbReference type="HAMAP" id="MF_01909">
    <property type="entry name" value="TFE_arch"/>
    <property type="match status" value="1"/>
</dbReference>
<evidence type="ECO:0000256" key="4">
    <source>
        <dbReference type="HAMAP-Rule" id="MF_01909"/>
    </source>
</evidence>
<dbReference type="InterPro" id="IPR017919">
    <property type="entry name" value="TFIIE/TFIIEa_HTH"/>
</dbReference>
<keyword evidence="1 4" id="KW-0805">Transcription regulation</keyword>
<dbReference type="GO" id="GO:0006355">
    <property type="term" value="P:regulation of DNA-templated transcription"/>
    <property type="evidence" value="ECO:0007669"/>
    <property type="project" value="InterPro"/>
</dbReference>
<protein>
    <recommendedName>
        <fullName evidence="4">Transcription factor E</fullName>
        <shortName evidence="4">TFE</shortName>
    </recommendedName>
    <alternativeName>
        <fullName evidence="4">TFIIE subunit alpha homolog</fullName>
    </alternativeName>
    <alternativeName>
        <fullName evidence="4">Transcription initiation factor TFIIE</fullName>
    </alternativeName>
</protein>
<feature type="domain" description="HTH TFE/IIEalpha-type" evidence="6">
    <location>
        <begin position="82"/>
        <end position="175"/>
    </location>
</feature>
<comment type="similarity">
    <text evidence="4">Belongs to the TFE family.</text>
</comment>
<reference evidence="7 8" key="1">
    <citation type="journal article" date="2017" name="Nat. Commun.">
        <title>'ARMAN' archaea depend on association with euryarchaeal host in culture and in situ.</title>
        <authorList>
            <person name="Golyshina O."/>
            <person name="Toshchakov S."/>
            <person name="Makarova K."/>
            <person name="Gavrilov S."/>
            <person name="Korzhenkov A."/>
            <person name="La Cono V."/>
            <person name="Arcadi E."/>
            <person name="Nechitaylo T."/>
            <person name="Ferrer M."/>
            <person name="Kublanov I."/>
            <person name="Wolf Y."/>
            <person name="Yakimov M."/>
            <person name="Golyshin P."/>
            <person name="Slesarev A."/>
            <person name="Kozyavkin S."/>
        </authorList>
    </citation>
    <scope>NUCLEOTIDE SEQUENCE [LARGE SCALE GENOMIC DNA]</scope>
    <source>
        <strain evidence="7 8">Mia14</strain>
    </source>
</reference>
<dbReference type="InterPro" id="IPR036390">
    <property type="entry name" value="WH_DNA-bd_sf"/>
</dbReference>
<dbReference type="Proteomes" id="UP000197679">
    <property type="component" value="Chromosome"/>
</dbReference>
<dbReference type="EMBL" id="CP019964">
    <property type="protein sequence ID" value="ASI14243.1"/>
    <property type="molecule type" value="Genomic_DNA"/>
</dbReference>
<accession>A0A218NP42</accession>
<dbReference type="AlphaFoldDB" id="A0A218NP42"/>
<dbReference type="GO" id="GO:0003677">
    <property type="term" value="F:DNA binding"/>
    <property type="evidence" value="ECO:0007669"/>
    <property type="project" value="UniProtKB-KW"/>
</dbReference>
<sequence>MSNNIKVPGNAGNRKKVNQVSKKKDILKNKVLNKGKEVKVIQKSNKLPLVKDPYKRLDKKEAKKSKPADAKMIESIYGTTDMQKKIREVIQDLASNEVVTTYLSQRVSKNSIDIVRELVKPKTDDEIAEDLDMKINSVRRIVNILHTYGLTNYRREKNKEGWESFYWYINIRKIPDFLNYVVSVSSTKLNIDEKCNDYFVCSYCYNENRMIFNFDSAFEADFKCVNCGGPMIRISKLQAIDLAKNKLKIEGLKVKK</sequence>
<dbReference type="OrthoDB" id="5935at2157"/>
<dbReference type="GeneID" id="33314507"/>